<keyword evidence="4" id="KW-1185">Reference proteome</keyword>
<keyword evidence="2" id="KW-0732">Signal</keyword>
<feature type="transmembrane region" description="Helical" evidence="1">
    <location>
        <begin position="156"/>
        <end position="189"/>
    </location>
</feature>
<evidence type="ECO:0000256" key="2">
    <source>
        <dbReference type="SAM" id="SignalP"/>
    </source>
</evidence>
<dbReference type="AlphaFoldDB" id="A0A5B7FJZ6"/>
<comment type="caution">
    <text evidence="3">The sequence shown here is derived from an EMBL/GenBank/DDBJ whole genome shotgun (WGS) entry which is preliminary data.</text>
</comment>
<accession>A0A5B7FJZ6</accession>
<evidence type="ECO:0000313" key="4">
    <source>
        <dbReference type="Proteomes" id="UP000324222"/>
    </source>
</evidence>
<keyword evidence="1" id="KW-0472">Membrane</keyword>
<sequence>MRILAGLMICFALAAAIPDPQAGGLFRVRASLCWCGGTVSCGASAGTLPSPNTRDPRQPLQLCLHENTPAAVLPCPSRSQAQGPRHVKEKGVAGELYTRSCTADDDTGHGAVPCPSPSHKTLGVSFCLGQQAEAPRIRFSCGSCSVGTVPSVKLRYAVLGMLLVLLLVVIVVVLLLLVVVAVAVAVVVAEERDIGWVWRDVT</sequence>
<feature type="chain" id="PRO_5022809326" evidence="2">
    <location>
        <begin position="17"/>
        <end position="202"/>
    </location>
</feature>
<keyword evidence="1" id="KW-1133">Transmembrane helix</keyword>
<proteinExistence type="predicted"/>
<gene>
    <name evidence="3" type="ORF">E2C01_039187</name>
</gene>
<dbReference type="EMBL" id="VSRR010006751">
    <property type="protein sequence ID" value="MPC45489.1"/>
    <property type="molecule type" value="Genomic_DNA"/>
</dbReference>
<protein>
    <submittedName>
        <fullName evidence="3">Uncharacterized protein</fullName>
    </submittedName>
</protein>
<dbReference type="Proteomes" id="UP000324222">
    <property type="component" value="Unassembled WGS sequence"/>
</dbReference>
<evidence type="ECO:0000313" key="3">
    <source>
        <dbReference type="EMBL" id="MPC45489.1"/>
    </source>
</evidence>
<name>A0A5B7FJZ6_PORTR</name>
<organism evidence="3 4">
    <name type="scientific">Portunus trituberculatus</name>
    <name type="common">Swimming crab</name>
    <name type="synonym">Neptunus trituberculatus</name>
    <dbReference type="NCBI Taxonomy" id="210409"/>
    <lineage>
        <taxon>Eukaryota</taxon>
        <taxon>Metazoa</taxon>
        <taxon>Ecdysozoa</taxon>
        <taxon>Arthropoda</taxon>
        <taxon>Crustacea</taxon>
        <taxon>Multicrustacea</taxon>
        <taxon>Malacostraca</taxon>
        <taxon>Eumalacostraca</taxon>
        <taxon>Eucarida</taxon>
        <taxon>Decapoda</taxon>
        <taxon>Pleocyemata</taxon>
        <taxon>Brachyura</taxon>
        <taxon>Eubrachyura</taxon>
        <taxon>Portunoidea</taxon>
        <taxon>Portunidae</taxon>
        <taxon>Portuninae</taxon>
        <taxon>Portunus</taxon>
    </lineage>
</organism>
<keyword evidence="1" id="KW-0812">Transmembrane</keyword>
<reference evidence="3 4" key="1">
    <citation type="submission" date="2019-05" db="EMBL/GenBank/DDBJ databases">
        <title>Another draft genome of Portunus trituberculatus and its Hox gene families provides insights of decapod evolution.</title>
        <authorList>
            <person name="Jeong J.-H."/>
            <person name="Song I."/>
            <person name="Kim S."/>
            <person name="Choi T."/>
            <person name="Kim D."/>
            <person name="Ryu S."/>
            <person name="Kim W."/>
        </authorList>
    </citation>
    <scope>NUCLEOTIDE SEQUENCE [LARGE SCALE GENOMIC DNA]</scope>
    <source>
        <tissue evidence="3">Muscle</tissue>
    </source>
</reference>
<evidence type="ECO:0000256" key="1">
    <source>
        <dbReference type="SAM" id="Phobius"/>
    </source>
</evidence>
<feature type="signal peptide" evidence="2">
    <location>
        <begin position="1"/>
        <end position="16"/>
    </location>
</feature>